<reference evidence="2" key="1">
    <citation type="submission" date="2017-08" db="EMBL/GenBank/DDBJ databases">
        <title>A dynamic microbial community with high functional redundancy inhabits the cold, oxic subseafloor aquifer.</title>
        <authorList>
            <person name="Tully B.J."/>
            <person name="Wheat C.G."/>
            <person name="Glazer B.T."/>
            <person name="Huber J.A."/>
        </authorList>
    </citation>
    <scope>NUCLEOTIDE SEQUENCE [LARGE SCALE GENOMIC DNA]</scope>
</reference>
<comment type="caution">
    <text evidence="1">The sequence shown here is derived from an EMBL/GenBank/DDBJ whole genome shotgun (WGS) entry which is preliminary data.</text>
</comment>
<sequence>MNNYNSTENFTEIEQANDSQTWAYDSAPAFEPARFQDEYESFEFESMAEVPNALAAFVSYQQSFDL</sequence>
<dbReference type="Proteomes" id="UP000218327">
    <property type="component" value="Unassembled WGS sequence"/>
</dbReference>
<protein>
    <submittedName>
        <fullName evidence="1">Uncharacterized protein</fullName>
    </submittedName>
</protein>
<gene>
    <name evidence="1" type="ORF">COA96_03255</name>
</gene>
<name>A0A2A5B875_9GAMM</name>
<proteinExistence type="predicted"/>
<organism evidence="1 2">
    <name type="scientific">SAR86 cluster bacterium</name>
    <dbReference type="NCBI Taxonomy" id="2030880"/>
    <lineage>
        <taxon>Bacteria</taxon>
        <taxon>Pseudomonadati</taxon>
        <taxon>Pseudomonadota</taxon>
        <taxon>Gammaproteobacteria</taxon>
        <taxon>SAR86 cluster</taxon>
    </lineage>
</organism>
<evidence type="ECO:0000313" key="2">
    <source>
        <dbReference type="Proteomes" id="UP000218327"/>
    </source>
</evidence>
<evidence type="ECO:0000313" key="1">
    <source>
        <dbReference type="EMBL" id="PCJ27531.1"/>
    </source>
</evidence>
<dbReference type="EMBL" id="NVVJ01000006">
    <property type="protein sequence ID" value="PCJ27531.1"/>
    <property type="molecule type" value="Genomic_DNA"/>
</dbReference>
<dbReference type="AlphaFoldDB" id="A0A2A5B875"/>
<accession>A0A2A5B875</accession>